<dbReference type="InterPro" id="IPR036922">
    <property type="entry name" value="Rieske_2Fe-2S_sf"/>
</dbReference>
<dbReference type="PANTHER" id="PTHR21266:SF60">
    <property type="entry name" value="3-KETOSTEROID-9-ALPHA-MONOOXYGENASE, OXYGENASE COMPONENT"/>
    <property type="match status" value="1"/>
</dbReference>
<dbReference type="Gene3D" id="2.102.10.10">
    <property type="entry name" value="Rieske [2Fe-2S] iron-sulphur domain"/>
    <property type="match status" value="1"/>
</dbReference>
<reference evidence="7 8" key="1">
    <citation type="submission" date="2014-07" db="EMBL/GenBank/DDBJ databases">
        <title>Genome Sequence of Rhodococcus opacus Strain R7, a Biodegrader of Mono- and Polycyclic Aromatic Hydrocarbons.</title>
        <authorList>
            <person name="Di Gennaro P."/>
            <person name="Zampolli J."/>
            <person name="Presti I."/>
            <person name="Cappelletti M."/>
            <person name="D'Ursi P."/>
            <person name="Orro A."/>
            <person name="Mezzelani A."/>
            <person name="Milanesi L."/>
        </authorList>
    </citation>
    <scope>NUCLEOTIDE SEQUENCE [LARGE SCALE GENOMIC DNA]</scope>
    <source>
        <strain evidence="7 8">R7</strain>
    </source>
</reference>
<keyword evidence="4" id="KW-0408">Iron</keyword>
<dbReference type="Gene3D" id="3.90.380.10">
    <property type="entry name" value="Naphthalene 1,2-dioxygenase Alpha Subunit, Chain A, domain 1"/>
    <property type="match status" value="1"/>
</dbReference>
<name>A0A076EHN4_RHOOP</name>
<evidence type="ECO:0000256" key="2">
    <source>
        <dbReference type="ARBA" id="ARBA00022723"/>
    </source>
</evidence>
<dbReference type="GO" id="GO:0016705">
    <property type="term" value="F:oxidoreductase activity, acting on paired donors, with incorporation or reduction of molecular oxygen"/>
    <property type="evidence" value="ECO:0007669"/>
    <property type="project" value="UniProtKB-ARBA"/>
</dbReference>
<dbReference type="eggNOG" id="COG4638">
    <property type="taxonomic scope" value="Bacteria"/>
</dbReference>
<dbReference type="GO" id="GO:0046872">
    <property type="term" value="F:metal ion binding"/>
    <property type="evidence" value="ECO:0007669"/>
    <property type="project" value="UniProtKB-KW"/>
</dbReference>
<protein>
    <recommendedName>
        <fullName evidence="6">Rieske domain-containing protein</fullName>
    </recommendedName>
</protein>
<dbReference type="InterPro" id="IPR050584">
    <property type="entry name" value="Cholesterol_7-desaturase"/>
</dbReference>
<evidence type="ECO:0000313" key="8">
    <source>
        <dbReference type="Proteomes" id="UP000028488"/>
    </source>
</evidence>
<dbReference type="InterPro" id="IPR044043">
    <property type="entry name" value="VanA_C_cat"/>
</dbReference>
<evidence type="ECO:0000256" key="4">
    <source>
        <dbReference type="ARBA" id="ARBA00023004"/>
    </source>
</evidence>
<keyword evidence="5" id="KW-0411">Iron-sulfur</keyword>
<keyword evidence="1" id="KW-0001">2Fe-2S</keyword>
<keyword evidence="2" id="KW-0479">Metal-binding</keyword>
<accession>A0A076EHN4</accession>
<dbReference type="CDD" id="cd08878">
    <property type="entry name" value="RHO_alpha_C_DMO-like"/>
    <property type="match status" value="1"/>
</dbReference>
<proteinExistence type="predicted"/>
<dbReference type="Pfam" id="PF19112">
    <property type="entry name" value="VanA_C"/>
    <property type="match status" value="1"/>
</dbReference>
<dbReference type="SUPFAM" id="SSF55961">
    <property type="entry name" value="Bet v1-like"/>
    <property type="match status" value="1"/>
</dbReference>
<dbReference type="GO" id="GO:0004497">
    <property type="term" value="F:monooxygenase activity"/>
    <property type="evidence" value="ECO:0007669"/>
    <property type="project" value="UniProtKB-ARBA"/>
</dbReference>
<dbReference type="AlphaFoldDB" id="A0A076EHN4"/>
<keyword evidence="3" id="KW-0560">Oxidoreductase</keyword>
<dbReference type="Pfam" id="PF00355">
    <property type="entry name" value="Rieske"/>
    <property type="match status" value="1"/>
</dbReference>
<evidence type="ECO:0000256" key="5">
    <source>
        <dbReference type="ARBA" id="ARBA00023014"/>
    </source>
</evidence>
<sequence>MYPVTFPRNHWYVAGHAQDFDRALMSRWILGDPICFYRRQDGAPVALVDRCIHRQMPLSLGRLKGDDLECGYHGILYGDDGQARRIPAQAHVPPACRVHRYPTRESGGLVWIWMGDPDKADESMIPAHPWLESQDWTVVRGTLHLDARAQLINENLLDLSHVSFLHPETIGTEEVAESPVSTDFDERSVRVTRVMFDIQSPPLFQQVMGLNGRIDREQIAEFIAPNFHITHVTAKPAGADPEGDQVCRHKAIHCITPERGNSAHYFWAVTRDYRTDDHEVSNLWEQGTPTVFGQDIAAAEAIERVISAYEPGYPTELNMKVDGGPLRARRIIERMIADESETRTETA</sequence>
<dbReference type="RefSeq" id="WP_128639643.1">
    <property type="nucleotide sequence ID" value="NZ_CP008947.1"/>
</dbReference>
<dbReference type="EMBL" id="CP008947">
    <property type="protein sequence ID" value="AII05710.1"/>
    <property type="molecule type" value="Genomic_DNA"/>
</dbReference>
<evidence type="ECO:0000256" key="1">
    <source>
        <dbReference type="ARBA" id="ARBA00022714"/>
    </source>
</evidence>
<evidence type="ECO:0000256" key="3">
    <source>
        <dbReference type="ARBA" id="ARBA00023002"/>
    </source>
</evidence>
<feature type="domain" description="Rieske" evidence="6">
    <location>
        <begin position="11"/>
        <end position="112"/>
    </location>
</feature>
<dbReference type="SUPFAM" id="SSF50022">
    <property type="entry name" value="ISP domain"/>
    <property type="match status" value="1"/>
</dbReference>
<gene>
    <name evidence="7" type="ORF">EP51_14255</name>
</gene>
<dbReference type="Proteomes" id="UP000028488">
    <property type="component" value="Chromosome"/>
</dbReference>
<evidence type="ECO:0000313" key="7">
    <source>
        <dbReference type="EMBL" id="AII05710.1"/>
    </source>
</evidence>
<dbReference type="PANTHER" id="PTHR21266">
    <property type="entry name" value="IRON-SULFUR DOMAIN CONTAINING PROTEIN"/>
    <property type="match status" value="1"/>
</dbReference>
<dbReference type="InterPro" id="IPR017941">
    <property type="entry name" value="Rieske_2Fe-2S"/>
</dbReference>
<organism evidence="7 8">
    <name type="scientific">Rhodococcus opacus</name>
    <name type="common">Nocardia opaca</name>
    <dbReference type="NCBI Taxonomy" id="37919"/>
    <lineage>
        <taxon>Bacteria</taxon>
        <taxon>Bacillati</taxon>
        <taxon>Actinomycetota</taxon>
        <taxon>Actinomycetes</taxon>
        <taxon>Mycobacteriales</taxon>
        <taxon>Nocardiaceae</taxon>
        <taxon>Rhodococcus</taxon>
    </lineage>
</organism>
<evidence type="ECO:0000259" key="6">
    <source>
        <dbReference type="PROSITE" id="PS51296"/>
    </source>
</evidence>
<dbReference type="GO" id="GO:0051537">
    <property type="term" value="F:2 iron, 2 sulfur cluster binding"/>
    <property type="evidence" value="ECO:0007669"/>
    <property type="project" value="UniProtKB-KW"/>
</dbReference>
<dbReference type="PROSITE" id="PS51296">
    <property type="entry name" value="RIESKE"/>
    <property type="match status" value="1"/>
</dbReference>